<name>A0A7V1PVS4_CALAY</name>
<evidence type="ECO:0000313" key="6">
    <source>
        <dbReference type="EMBL" id="HED10862.1"/>
    </source>
</evidence>
<dbReference type="Pfam" id="PF06803">
    <property type="entry name" value="DUF1232"/>
    <property type="match status" value="1"/>
</dbReference>
<dbReference type="AlphaFoldDB" id="A0A7V1PVS4"/>
<keyword evidence="3" id="KW-1133">Transmembrane helix</keyword>
<keyword evidence="4" id="KW-0472">Membrane</keyword>
<evidence type="ECO:0000256" key="4">
    <source>
        <dbReference type="ARBA" id="ARBA00023136"/>
    </source>
</evidence>
<reference evidence="6" key="1">
    <citation type="journal article" date="2020" name="mSystems">
        <title>Genome- and Community-Level Interaction Insights into Carbon Utilization and Element Cycling Functions of Hydrothermarchaeota in Hydrothermal Sediment.</title>
        <authorList>
            <person name="Zhou Z."/>
            <person name="Liu Y."/>
            <person name="Xu W."/>
            <person name="Pan J."/>
            <person name="Luo Z.H."/>
            <person name="Li M."/>
        </authorList>
    </citation>
    <scope>NUCLEOTIDE SEQUENCE [LARGE SCALE GENOMIC DNA]</scope>
    <source>
        <strain evidence="6">HyVt-456</strain>
    </source>
</reference>
<protein>
    <submittedName>
        <fullName evidence="6">DUF1232 domain-containing protein</fullName>
    </submittedName>
</protein>
<dbReference type="Proteomes" id="UP000886005">
    <property type="component" value="Unassembled WGS sequence"/>
</dbReference>
<dbReference type="InterPro" id="IPR010652">
    <property type="entry name" value="DUF1232"/>
</dbReference>
<evidence type="ECO:0000256" key="2">
    <source>
        <dbReference type="ARBA" id="ARBA00022692"/>
    </source>
</evidence>
<evidence type="ECO:0000256" key="3">
    <source>
        <dbReference type="ARBA" id="ARBA00022989"/>
    </source>
</evidence>
<dbReference type="GO" id="GO:0012505">
    <property type="term" value="C:endomembrane system"/>
    <property type="evidence" value="ECO:0007669"/>
    <property type="project" value="UniProtKB-SubCell"/>
</dbReference>
<gene>
    <name evidence="6" type="ORF">ENJ10_09260</name>
</gene>
<dbReference type="EMBL" id="DRLD01000258">
    <property type="protein sequence ID" value="HED10862.1"/>
    <property type="molecule type" value="Genomic_DNA"/>
</dbReference>
<evidence type="ECO:0000256" key="1">
    <source>
        <dbReference type="ARBA" id="ARBA00004127"/>
    </source>
</evidence>
<proteinExistence type="predicted"/>
<keyword evidence="2" id="KW-0812">Transmembrane</keyword>
<feature type="domain" description="DUF1232" evidence="5">
    <location>
        <begin position="60"/>
        <end position="95"/>
    </location>
</feature>
<comment type="caution">
    <text evidence="6">The sequence shown here is derived from an EMBL/GenBank/DDBJ whole genome shotgun (WGS) entry which is preliminary data.</text>
</comment>
<accession>A0A7V1PVS4</accession>
<comment type="subcellular location">
    <subcellularLocation>
        <location evidence="1">Endomembrane system</location>
        <topology evidence="1">Multi-pass membrane protein</topology>
    </subcellularLocation>
</comment>
<organism evidence="6">
    <name type="scientific">Caldithrix abyssi</name>
    <dbReference type="NCBI Taxonomy" id="187145"/>
    <lineage>
        <taxon>Bacteria</taxon>
        <taxon>Pseudomonadati</taxon>
        <taxon>Calditrichota</taxon>
        <taxon>Calditrichia</taxon>
        <taxon>Calditrichales</taxon>
        <taxon>Calditrichaceae</taxon>
        <taxon>Caldithrix</taxon>
    </lineage>
</organism>
<evidence type="ECO:0000259" key="5">
    <source>
        <dbReference type="Pfam" id="PF06803"/>
    </source>
</evidence>
<sequence>MENEEMNKQQADFYQQLRIKIANYLERNHIQYGDILLLAPDFFHLLVRLSLDKRVDNNKKAKLFLAISYFISPIDLLPEVILGPVGYLDDVALAAYILNDFINNNDSDLLYEHWAGSSDVLASIQNTLTLANQFLGEGLWKRIKRKLGIF</sequence>